<dbReference type="KEGG" id="snw:BBN63_03525"/>
<dbReference type="RefSeq" id="WP_078073961.1">
    <property type="nucleotide sequence ID" value="NZ_CP018047.1"/>
</dbReference>
<evidence type="ECO:0008006" key="6">
    <source>
        <dbReference type="Google" id="ProtNLM"/>
    </source>
</evidence>
<protein>
    <recommendedName>
        <fullName evidence="6">Lipoprotein</fullName>
    </recommendedName>
</protein>
<dbReference type="OrthoDB" id="4332523at2"/>
<evidence type="ECO:0000256" key="2">
    <source>
        <dbReference type="SAM" id="Phobius"/>
    </source>
</evidence>
<feature type="compositionally biased region" description="Low complexity" evidence="1">
    <location>
        <begin position="122"/>
        <end position="155"/>
    </location>
</feature>
<accession>A0A1U9QNV2</accession>
<keyword evidence="2" id="KW-0812">Transmembrane</keyword>
<dbReference type="EMBL" id="CP018047">
    <property type="protein sequence ID" value="AQU65451.1"/>
    <property type="molecule type" value="Genomic_DNA"/>
</dbReference>
<dbReference type="Proteomes" id="UP000189677">
    <property type="component" value="Chromosome"/>
</dbReference>
<evidence type="ECO:0000256" key="3">
    <source>
        <dbReference type="SAM" id="SignalP"/>
    </source>
</evidence>
<keyword evidence="3" id="KW-0732">Signal</keyword>
<gene>
    <name evidence="4" type="ORF">BBN63_03525</name>
</gene>
<proteinExistence type="predicted"/>
<keyword evidence="2" id="KW-0472">Membrane</keyword>
<feature type="transmembrane region" description="Helical" evidence="2">
    <location>
        <begin position="173"/>
        <end position="191"/>
    </location>
</feature>
<keyword evidence="2" id="KW-1133">Transmembrane helix</keyword>
<dbReference type="AlphaFoldDB" id="A0A1U9QNV2"/>
<evidence type="ECO:0000313" key="4">
    <source>
        <dbReference type="EMBL" id="AQU65451.1"/>
    </source>
</evidence>
<feature type="signal peptide" evidence="3">
    <location>
        <begin position="1"/>
        <end position="27"/>
    </location>
</feature>
<feature type="chain" id="PRO_5012256730" description="Lipoprotein" evidence="3">
    <location>
        <begin position="28"/>
        <end position="200"/>
    </location>
</feature>
<evidence type="ECO:0000313" key="5">
    <source>
        <dbReference type="Proteomes" id="UP000189677"/>
    </source>
</evidence>
<keyword evidence="5" id="KW-1185">Reference proteome</keyword>
<evidence type="ECO:0000256" key="1">
    <source>
        <dbReference type="SAM" id="MobiDB-lite"/>
    </source>
</evidence>
<reference evidence="4 5" key="1">
    <citation type="submission" date="2016-11" db="EMBL/GenBank/DDBJ databases">
        <title>Complete genome sequence of Streptomyces niveus SCSIO 3406.</title>
        <authorList>
            <person name="Zhu Q."/>
            <person name="Cheng W."/>
            <person name="Song Y."/>
            <person name="Li Q."/>
            <person name="Ju J."/>
        </authorList>
    </citation>
    <scope>NUCLEOTIDE SEQUENCE [LARGE SCALE GENOMIC DNA]</scope>
    <source>
        <strain evidence="4 5">SCSIO 3406</strain>
    </source>
</reference>
<sequence length="200" mass="19479">MRAIRAASAALLGAATLALTTPAAAMAAAPDPPFDFAVTPSVVAAGGEVTLTVTGCSSTATAESGVFDDTPIPSGGSARASVFWDAKPGAMYEVTFICNGEEGTTDLTIAGGTPSPTPSPTVTPTGTVTPTPTRTTTASPTSSATTRSTAIAPPGGVKGGLGGSFMGMNGTELAIGSGLVAAAAVGTVLVVRRRSANRLH</sequence>
<feature type="region of interest" description="Disordered" evidence="1">
    <location>
        <begin position="111"/>
        <end position="156"/>
    </location>
</feature>
<name>A0A1U9QNV2_STRNV</name>
<organism evidence="4 5">
    <name type="scientific">Streptomyces niveus</name>
    <name type="common">Streptomyces spheroides</name>
    <dbReference type="NCBI Taxonomy" id="193462"/>
    <lineage>
        <taxon>Bacteria</taxon>
        <taxon>Bacillati</taxon>
        <taxon>Actinomycetota</taxon>
        <taxon>Actinomycetes</taxon>
        <taxon>Kitasatosporales</taxon>
        <taxon>Streptomycetaceae</taxon>
        <taxon>Streptomyces</taxon>
    </lineage>
</organism>